<proteinExistence type="predicted"/>
<dbReference type="NCBIfam" id="TIGR04088">
    <property type="entry name" value="cognate_SipW"/>
    <property type="match status" value="1"/>
</dbReference>
<keyword evidence="2" id="KW-0472">Membrane</keyword>
<feature type="transmembrane region" description="Helical" evidence="2">
    <location>
        <begin position="24"/>
        <end position="45"/>
    </location>
</feature>
<dbReference type="Proteomes" id="UP000277326">
    <property type="component" value="Unassembled WGS sequence"/>
</dbReference>
<feature type="region of interest" description="Disordered" evidence="1">
    <location>
        <begin position="221"/>
        <end position="250"/>
    </location>
</feature>
<gene>
    <name evidence="3" type="ORF">ATH50_2334</name>
</gene>
<organism evidence="3 4">
    <name type="scientific">Haloplanus aerogenes</name>
    <dbReference type="NCBI Taxonomy" id="660522"/>
    <lineage>
        <taxon>Archaea</taxon>
        <taxon>Methanobacteriati</taxon>
        <taxon>Methanobacteriota</taxon>
        <taxon>Stenosarchaea group</taxon>
        <taxon>Halobacteria</taxon>
        <taxon>Halobacteriales</taxon>
        <taxon>Haloferacaceae</taxon>
        <taxon>Haloplanus</taxon>
    </lineage>
</organism>
<evidence type="ECO:0000256" key="1">
    <source>
        <dbReference type="SAM" id="MobiDB-lite"/>
    </source>
</evidence>
<evidence type="ECO:0000313" key="4">
    <source>
        <dbReference type="Proteomes" id="UP000277326"/>
    </source>
</evidence>
<feature type="compositionally biased region" description="Acidic residues" evidence="1">
    <location>
        <begin position="228"/>
        <end position="250"/>
    </location>
</feature>
<comment type="caution">
    <text evidence="3">The sequence shown here is derived from an EMBL/GenBank/DDBJ whole genome shotgun (WGS) entry which is preliminary data.</text>
</comment>
<protein>
    <submittedName>
        <fullName evidence="3">Putative ribosomally synthesized peptide with SipW-like signal peptide</fullName>
    </submittedName>
</protein>
<name>A0A3M0CXN7_9EURY</name>
<keyword evidence="2" id="KW-1133">Transmembrane helix</keyword>
<dbReference type="InterPro" id="IPR023833">
    <property type="entry name" value="Signal_pept_SipW-depend-type"/>
</dbReference>
<dbReference type="EMBL" id="REFS01000004">
    <property type="protein sequence ID" value="RMB13891.1"/>
    <property type="molecule type" value="Genomic_DNA"/>
</dbReference>
<evidence type="ECO:0000313" key="3">
    <source>
        <dbReference type="EMBL" id="RMB13891.1"/>
    </source>
</evidence>
<accession>A0A3M0CXN7</accession>
<evidence type="ECO:0000256" key="2">
    <source>
        <dbReference type="SAM" id="Phobius"/>
    </source>
</evidence>
<dbReference type="AlphaFoldDB" id="A0A3M0CXN7"/>
<reference evidence="3 4" key="1">
    <citation type="journal article" date="2015" name="Stand. Genomic Sci.">
        <title>Genomic Encyclopedia of Bacterial and Archaeal Type Strains, Phase III: the genomes of soil and plant-associated and newly described type strains.</title>
        <authorList>
            <person name="Whitman W.B."/>
            <person name="Woyke T."/>
            <person name="Klenk H.P."/>
            <person name="Zhou Y."/>
            <person name="Lilburn T.G."/>
            <person name="Beck B.J."/>
            <person name="De Vos P."/>
            <person name="Vandamme P."/>
            <person name="Eisen J.A."/>
            <person name="Garrity G."/>
            <person name="Hugenholtz P."/>
            <person name="Kyrpides N.C."/>
        </authorList>
    </citation>
    <scope>NUCLEOTIDE SEQUENCE [LARGE SCALE GENOMIC DNA]</scope>
    <source>
        <strain evidence="3 4">CGMCC 1.10124</strain>
    </source>
</reference>
<keyword evidence="2" id="KW-0812">Transmembrane</keyword>
<sequence>MGIPSQGKHTMTDERFDISRRKALAALGTIGVASAGAGLGTSAYFSDQETFENNSLVAGTLDMGVGYTAHYSDWSPDEDGGDTETTDDDVDVIMYDGGPNETGSAGELPTVNGTQYTGLPANDAWLIAVDDPDQFLTNTQTGVYPNAGDTDGDGVDDQGPVECVDNGDGALVANAQADDATKPVIELDDVKPGDFGEVTFDFVLCDNPGYVWLNGSVISESENGITEPEADDPDEEETEERPASEDSESDVVELLDVVQAAVWVDNGNNYQDGDEGGVMLNTGSLREVLGMVSGGSAGYELNGNMNAEAGGGTGDQGCFEANTMHSLAFAWWVPIDHGNEIQSDSATFDLGFYTEQCRHNDGSGMNNEGLEDEVDDDAE</sequence>